<dbReference type="InterPro" id="IPR025542">
    <property type="entry name" value="YacH"/>
</dbReference>
<dbReference type="GO" id="GO:0008270">
    <property type="term" value="F:zinc ion binding"/>
    <property type="evidence" value="ECO:0007669"/>
    <property type="project" value="TreeGrafter"/>
</dbReference>
<name>A0A239Z442_9FIRM</name>
<dbReference type="InterPro" id="IPR036876">
    <property type="entry name" value="UVR_dom_sf"/>
</dbReference>
<evidence type="ECO:0000313" key="3">
    <source>
        <dbReference type="Proteomes" id="UP000214973"/>
    </source>
</evidence>
<dbReference type="InterPro" id="IPR001943">
    <property type="entry name" value="UVR_dom"/>
</dbReference>
<dbReference type="GO" id="GO:1990170">
    <property type="term" value="P:stress response to cadmium ion"/>
    <property type="evidence" value="ECO:0007669"/>
    <property type="project" value="TreeGrafter"/>
</dbReference>
<dbReference type="PIRSF" id="PIRSF015034">
    <property type="entry name" value="YacH"/>
    <property type="match status" value="1"/>
</dbReference>
<dbReference type="PANTHER" id="PTHR38430">
    <property type="entry name" value="PROTEIN-ARGININE KINASE ACTIVATOR PROTEIN"/>
    <property type="match status" value="1"/>
</dbReference>
<dbReference type="GO" id="GO:1990169">
    <property type="term" value="P:stress response to copper ion"/>
    <property type="evidence" value="ECO:0007669"/>
    <property type="project" value="TreeGrafter"/>
</dbReference>
<keyword evidence="3" id="KW-1185">Reference proteome</keyword>
<dbReference type="InterPro" id="IPR056102">
    <property type="entry name" value="DUF7685"/>
</dbReference>
<dbReference type="PROSITE" id="PS50151">
    <property type="entry name" value="UVR"/>
    <property type="match status" value="1"/>
</dbReference>
<organism evidence="2 3">
    <name type="scientific">Veillonella rodentium</name>
    <dbReference type="NCBI Taxonomy" id="248315"/>
    <lineage>
        <taxon>Bacteria</taxon>
        <taxon>Bacillati</taxon>
        <taxon>Bacillota</taxon>
        <taxon>Negativicutes</taxon>
        <taxon>Veillonellales</taxon>
        <taxon>Veillonellaceae</taxon>
        <taxon>Veillonella</taxon>
    </lineage>
</organism>
<dbReference type="SUPFAM" id="SSF46600">
    <property type="entry name" value="C-terminal UvrC-binding domain of UvrB"/>
    <property type="match status" value="1"/>
</dbReference>
<dbReference type="EMBL" id="LT906470">
    <property type="protein sequence ID" value="SNV66161.1"/>
    <property type="molecule type" value="Genomic_DNA"/>
</dbReference>
<gene>
    <name evidence="2" type="ORF">SAMEA44547418_01035</name>
</gene>
<dbReference type="PANTHER" id="PTHR38430:SF1">
    <property type="entry name" value="PROTEIN-ARGININE KINASE ACTIVATOR PROTEIN"/>
    <property type="match status" value="1"/>
</dbReference>
<dbReference type="Gene3D" id="4.10.860.10">
    <property type="entry name" value="UVR domain"/>
    <property type="match status" value="1"/>
</dbReference>
<accession>A0A239Z442</accession>
<dbReference type="AlphaFoldDB" id="A0A239Z442"/>
<dbReference type="Pfam" id="PF02151">
    <property type="entry name" value="UVR"/>
    <property type="match status" value="1"/>
</dbReference>
<dbReference type="Proteomes" id="UP000214973">
    <property type="component" value="Chromosome 1"/>
</dbReference>
<proteinExistence type="predicted"/>
<dbReference type="KEGG" id="vrm:44547418_01035"/>
<dbReference type="GO" id="GO:0050897">
    <property type="term" value="F:cobalt ion binding"/>
    <property type="evidence" value="ECO:0007669"/>
    <property type="project" value="TreeGrafter"/>
</dbReference>
<dbReference type="GO" id="GO:0005507">
    <property type="term" value="F:copper ion binding"/>
    <property type="evidence" value="ECO:0007669"/>
    <property type="project" value="TreeGrafter"/>
</dbReference>
<dbReference type="Pfam" id="PF24734">
    <property type="entry name" value="DUF7685"/>
    <property type="match status" value="1"/>
</dbReference>
<evidence type="ECO:0000259" key="1">
    <source>
        <dbReference type="PROSITE" id="PS50151"/>
    </source>
</evidence>
<dbReference type="RefSeq" id="WP_095065990.1">
    <property type="nucleotide sequence ID" value="NZ_LT906470.1"/>
</dbReference>
<feature type="domain" description="UVR" evidence="1">
    <location>
        <begin position="138"/>
        <end position="173"/>
    </location>
</feature>
<reference evidence="2 3" key="1">
    <citation type="submission" date="2017-06" db="EMBL/GenBank/DDBJ databases">
        <authorList>
            <consortium name="Pathogen Informatics"/>
        </authorList>
    </citation>
    <scope>NUCLEOTIDE SEQUENCE [LARGE SCALE GENOMIC DNA]</scope>
    <source>
        <strain evidence="2 3">NCTC12018</strain>
    </source>
</reference>
<sequence length="179" mass="20646">MLCDHCKKNEATVHMTNIINNKKTEQHLCSSCANELQQEGKLSPYSSFMNDMWDNSFFTNDFFKNMVYPDNLLKSHQSKRCPQCGITYDEFNHVGKFGCGQCYDTFSDEIEPLLRRLQGSSDYEGSVPSRGTNVFKAKHEVKRLRHQLDNAVQAENFEEAAVLRDKIKNLENIIDGHKE</sequence>
<evidence type="ECO:0000313" key="2">
    <source>
        <dbReference type="EMBL" id="SNV66161.1"/>
    </source>
</evidence>
<protein>
    <submittedName>
        <fullName evidence="2">Uncharacterized protein with conserved CXXC pairs</fullName>
    </submittedName>
</protein>
<dbReference type="GO" id="GO:0046870">
    <property type="term" value="F:cadmium ion binding"/>
    <property type="evidence" value="ECO:0007669"/>
    <property type="project" value="TreeGrafter"/>
</dbReference>